<dbReference type="RefSeq" id="WP_023846634.1">
    <property type="nucleotide sequence ID" value="NZ_AZAJ01000001.1"/>
</dbReference>
<reference evidence="1 2" key="1">
    <citation type="submission" date="2013-08" db="EMBL/GenBank/DDBJ databases">
        <authorList>
            <consortium name="DOE Joint Genome Institute"/>
            <person name="Eisen J."/>
            <person name="Huntemann M."/>
            <person name="Han J."/>
            <person name="Chen A."/>
            <person name="Kyrpides N."/>
            <person name="Mavromatis K."/>
            <person name="Markowitz V."/>
            <person name="Palaniappan K."/>
            <person name="Ivanova N."/>
            <person name="Schaumberg A."/>
            <person name="Pati A."/>
            <person name="Liolios K."/>
            <person name="Nordberg H.P."/>
            <person name="Cantor M.N."/>
            <person name="Hua S.X."/>
            <person name="Woyke T."/>
        </authorList>
    </citation>
    <scope>NUCLEOTIDE SEQUENCE [LARGE SCALE GENOMIC DNA]</scope>
    <source>
        <strain evidence="1 2">DSM 2278</strain>
    </source>
</reference>
<dbReference type="AlphaFoldDB" id="W9E0N9"/>
<comment type="caution">
    <text evidence="1">The sequence shown here is derived from an EMBL/GenBank/DDBJ whole genome shotgun (WGS) entry which is preliminary data.</text>
</comment>
<gene>
    <name evidence="1" type="ORF">MettiDRAFT_3004</name>
</gene>
<dbReference type="Proteomes" id="UP000019483">
    <property type="component" value="Unassembled WGS sequence"/>
</dbReference>
<dbReference type="OrthoDB" id="380057at2157"/>
<name>W9E0N9_METTI</name>
<organism evidence="1 2">
    <name type="scientific">Methanolobus tindarius DSM 2278</name>
    <dbReference type="NCBI Taxonomy" id="1090322"/>
    <lineage>
        <taxon>Archaea</taxon>
        <taxon>Methanobacteriati</taxon>
        <taxon>Methanobacteriota</taxon>
        <taxon>Stenosarchaea group</taxon>
        <taxon>Methanomicrobia</taxon>
        <taxon>Methanosarcinales</taxon>
        <taxon>Methanosarcinaceae</taxon>
        <taxon>Methanolobus</taxon>
    </lineage>
</organism>
<sequence length="51" mass="6124">MGKMIYFSDDEIEFFKELSFRIDQGGGMAWIEELVQKDKIDIYMNLCKKIR</sequence>
<dbReference type="EMBL" id="AZAJ01000001">
    <property type="protein sequence ID" value="ETA69502.1"/>
    <property type="molecule type" value="Genomic_DNA"/>
</dbReference>
<protein>
    <submittedName>
        <fullName evidence="1">Uncharacterized protein</fullName>
    </submittedName>
</protein>
<evidence type="ECO:0000313" key="1">
    <source>
        <dbReference type="EMBL" id="ETA69502.1"/>
    </source>
</evidence>
<proteinExistence type="predicted"/>
<evidence type="ECO:0000313" key="2">
    <source>
        <dbReference type="Proteomes" id="UP000019483"/>
    </source>
</evidence>
<keyword evidence="2" id="KW-1185">Reference proteome</keyword>
<accession>W9E0N9</accession>